<reference evidence="1" key="1">
    <citation type="submission" date="2020-10" db="EMBL/GenBank/DDBJ databases">
        <authorList>
            <person name="Castelo-Branco R."/>
            <person name="Eusebio N."/>
            <person name="Adriana R."/>
            <person name="Vieira A."/>
            <person name="Brugerolle De Fraissinette N."/>
            <person name="Rezende De Castro R."/>
            <person name="Schneider M.P."/>
            <person name="Vasconcelos V."/>
            <person name="Leao P.N."/>
        </authorList>
    </citation>
    <scope>NUCLEOTIDE SEQUENCE</scope>
    <source>
        <strain evidence="1">LEGE 07310</strain>
    </source>
</reference>
<dbReference type="AlphaFoldDB" id="A0A8J7AZ02"/>
<dbReference type="Proteomes" id="UP000636505">
    <property type="component" value="Unassembled WGS sequence"/>
</dbReference>
<comment type="caution">
    <text evidence="1">The sequence shown here is derived from an EMBL/GenBank/DDBJ whole genome shotgun (WGS) entry which is preliminary data.</text>
</comment>
<dbReference type="PIRSF" id="PIRSF035652">
    <property type="entry name" value="CHP02436"/>
    <property type="match status" value="1"/>
</dbReference>
<dbReference type="PANTHER" id="PTHR38471:SF2">
    <property type="entry name" value="FOUR HELIX BUNDLE PROTEIN"/>
    <property type="match status" value="1"/>
</dbReference>
<proteinExistence type="predicted"/>
<evidence type="ECO:0000313" key="1">
    <source>
        <dbReference type="EMBL" id="MBE9080538.1"/>
    </source>
</evidence>
<evidence type="ECO:0000313" key="2">
    <source>
        <dbReference type="Proteomes" id="UP000636505"/>
    </source>
</evidence>
<keyword evidence="2" id="KW-1185">Reference proteome</keyword>
<dbReference type="NCBIfam" id="TIGR02436">
    <property type="entry name" value="four helix bundle protein"/>
    <property type="match status" value="1"/>
</dbReference>
<dbReference type="InterPro" id="IPR036583">
    <property type="entry name" value="23S_rRNA_IVS_sf"/>
</dbReference>
<dbReference type="RefSeq" id="WP_193912559.1">
    <property type="nucleotide sequence ID" value="NZ_JADEXG010000148.1"/>
</dbReference>
<protein>
    <submittedName>
        <fullName evidence="1">Four helix bundle protein</fullName>
    </submittedName>
</protein>
<dbReference type="EMBL" id="JADEXG010000148">
    <property type="protein sequence ID" value="MBE9080538.1"/>
    <property type="molecule type" value="Genomic_DNA"/>
</dbReference>
<dbReference type="PANTHER" id="PTHR38471">
    <property type="entry name" value="FOUR HELIX BUNDLE PROTEIN"/>
    <property type="match status" value="1"/>
</dbReference>
<organism evidence="1 2">
    <name type="scientific">Vasconcelosia minhoensis LEGE 07310</name>
    <dbReference type="NCBI Taxonomy" id="915328"/>
    <lineage>
        <taxon>Bacteria</taxon>
        <taxon>Bacillati</taxon>
        <taxon>Cyanobacteriota</taxon>
        <taxon>Cyanophyceae</taxon>
        <taxon>Nodosilineales</taxon>
        <taxon>Cymatolegaceae</taxon>
        <taxon>Vasconcelosia</taxon>
        <taxon>Vasconcelosia minhoensis</taxon>
    </lineage>
</organism>
<dbReference type="InterPro" id="IPR012657">
    <property type="entry name" value="23S_rRNA-intervening_sequence"/>
</dbReference>
<dbReference type="Pfam" id="PF05635">
    <property type="entry name" value="23S_rRNA_IVP"/>
    <property type="match status" value="1"/>
</dbReference>
<name>A0A8J7AZ02_9CYAN</name>
<sequence length="126" mass="14193">MGKDALITVRTKQFSLRVIKACHFLERSDGVLAPLSELLLTAGTSIGLSIRKAHYARSQTEFLHRLEVALKAARETQYWLELIIESDLVDALRFYPLLDEAAMLHKIFVASIHKLQNRGNSASEKS</sequence>
<dbReference type="SUPFAM" id="SSF158446">
    <property type="entry name" value="IVS-encoded protein-like"/>
    <property type="match status" value="1"/>
</dbReference>
<gene>
    <name evidence="1" type="ORF">IQ241_25210</name>
</gene>
<dbReference type="Gene3D" id="1.20.1440.60">
    <property type="entry name" value="23S rRNA-intervening sequence"/>
    <property type="match status" value="1"/>
</dbReference>
<accession>A0A8J7AZ02</accession>